<feature type="compositionally biased region" description="Low complexity" evidence="1">
    <location>
        <begin position="44"/>
        <end position="55"/>
    </location>
</feature>
<reference evidence="2 3" key="1">
    <citation type="journal article" date="2014" name="J. Biotechnol.">
        <title>Complete genome sequence of the actinobacterium Actinoplanes friuliensis HAG 010964, producer of the lipopeptide antibiotic friulimycin.</title>
        <authorList>
            <person name="Ruckert C."/>
            <person name="Szczepanowski R."/>
            <person name="Albersmeier A."/>
            <person name="Goesmann A."/>
            <person name="Fischer N."/>
            <person name="Steinkamper A."/>
            <person name="Puhler A."/>
            <person name="Biener R."/>
            <person name="Schwartz D."/>
            <person name="Kalinowski J."/>
        </authorList>
    </citation>
    <scope>NUCLEOTIDE SEQUENCE [LARGE SCALE GENOMIC DNA]</scope>
    <source>
        <strain evidence="2 3">DSM 7358</strain>
    </source>
</reference>
<dbReference type="KEGG" id="afs:AFR_28755"/>
<dbReference type="PATRIC" id="fig|1246995.3.peg.5829"/>
<feature type="region of interest" description="Disordered" evidence="1">
    <location>
        <begin position="1"/>
        <end position="77"/>
    </location>
</feature>
<evidence type="ECO:0000256" key="1">
    <source>
        <dbReference type="SAM" id="MobiDB-lite"/>
    </source>
</evidence>
<organism evidence="2 3">
    <name type="scientific">Actinoplanes friuliensis DSM 7358</name>
    <dbReference type="NCBI Taxonomy" id="1246995"/>
    <lineage>
        <taxon>Bacteria</taxon>
        <taxon>Bacillati</taxon>
        <taxon>Actinomycetota</taxon>
        <taxon>Actinomycetes</taxon>
        <taxon>Micromonosporales</taxon>
        <taxon>Micromonosporaceae</taxon>
        <taxon>Actinoplanes</taxon>
    </lineage>
</organism>
<protein>
    <submittedName>
        <fullName evidence="2">Uncharacterized protein</fullName>
    </submittedName>
</protein>
<evidence type="ECO:0000313" key="2">
    <source>
        <dbReference type="EMBL" id="AGZ44012.1"/>
    </source>
</evidence>
<sequence>MMTTERAPSDEPDGTPAYAASLHAPGDSVRPAHPPEPTDDDIAPDAAPAGDDPVGGSPGAGYDTEAVSGDTEIYRPD</sequence>
<accession>U5W4S6</accession>
<dbReference type="AlphaFoldDB" id="U5W4S6"/>
<proteinExistence type="predicted"/>
<dbReference type="Proteomes" id="UP000017746">
    <property type="component" value="Chromosome"/>
</dbReference>
<keyword evidence="3" id="KW-1185">Reference proteome</keyword>
<evidence type="ECO:0000313" key="3">
    <source>
        <dbReference type="Proteomes" id="UP000017746"/>
    </source>
</evidence>
<gene>
    <name evidence="2" type="ORF">AFR_28755</name>
</gene>
<dbReference type="HOGENOM" id="CLU_2630117_0_0_11"/>
<dbReference type="STRING" id="1246995.AFR_28755"/>
<name>U5W4S6_9ACTN</name>
<dbReference type="EMBL" id="CP006272">
    <property type="protein sequence ID" value="AGZ44012.1"/>
    <property type="molecule type" value="Genomic_DNA"/>
</dbReference>